<comment type="caution">
    <text evidence="2">The sequence shown here is derived from an EMBL/GenBank/DDBJ whole genome shotgun (WGS) entry which is preliminary data.</text>
</comment>
<evidence type="ECO:0000313" key="2">
    <source>
        <dbReference type="EMBL" id="GGO88247.1"/>
    </source>
</evidence>
<accession>A0A918DXA9</accession>
<gene>
    <name evidence="2" type="ORF">GCM10012280_28610</name>
</gene>
<dbReference type="AlphaFoldDB" id="A0A918DXA9"/>
<keyword evidence="3" id="KW-1185">Reference proteome</keyword>
<organism evidence="2 3">
    <name type="scientific">Wenjunlia tyrosinilytica</name>
    <dbReference type="NCBI Taxonomy" id="1544741"/>
    <lineage>
        <taxon>Bacteria</taxon>
        <taxon>Bacillati</taxon>
        <taxon>Actinomycetota</taxon>
        <taxon>Actinomycetes</taxon>
        <taxon>Kitasatosporales</taxon>
        <taxon>Streptomycetaceae</taxon>
        <taxon>Wenjunlia</taxon>
    </lineage>
</organism>
<proteinExistence type="predicted"/>
<sequence>MGGAREASHKPLDTCCYTPRPGSDRGVRRVPHPPAEQRRWPCGGYFPAALRIACAGLEAASITAARPARGPRRAGSRHSDGNFM</sequence>
<feature type="compositionally biased region" description="Basic and acidic residues" evidence="1">
    <location>
        <begin position="1"/>
        <end position="12"/>
    </location>
</feature>
<evidence type="ECO:0000256" key="1">
    <source>
        <dbReference type="SAM" id="MobiDB-lite"/>
    </source>
</evidence>
<feature type="region of interest" description="Disordered" evidence="1">
    <location>
        <begin position="63"/>
        <end position="84"/>
    </location>
</feature>
<evidence type="ECO:0000313" key="3">
    <source>
        <dbReference type="Proteomes" id="UP000641932"/>
    </source>
</evidence>
<dbReference type="Proteomes" id="UP000641932">
    <property type="component" value="Unassembled WGS sequence"/>
</dbReference>
<name>A0A918DXA9_9ACTN</name>
<dbReference type="EMBL" id="BMMS01000011">
    <property type="protein sequence ID" value="GGO88247.1"/>
    <property type="molecule type" value="Genomic_DNA"/>
</dbReference>
<reference evidence="2" key="1">
    <citation type="journal article" date="2014" name="Int. J. Syst. Evol. Microbiol.">
        <title>Complete genome sequence of Corynebacterium casei LMG S-19264T (=DSM 44701T), isolated from a smear-ripened cheese.</title>
        <authorList>
            <consortium name="US DOE Joint Genome Institute (JGI-PGF)"/>
            <person name="Walter F."/>
            <person name="Albersmeier A."/>
            <person name="Kalinowski J."/>
            <person name="Ruckert C."/>
        </authorList>
    </citation>
    <scope>NUCLEOTIDE SEQUENCE</scope>
    <source>
        <strain evidence="2">CGMCC 4.7201</strain>
    </source>
</reference>
<protein>
    <submittedName>
        <fullName evidence="2">Uncharacterized protein</fullName>
    </submittedName>
</protein>
<reference evidence="2" key="2">
    <citation type="submission" date="2020-09" db="EMBL/GenBank/DDBJ databases">
        <authorList>
            <person name="Sun Q."/>
            <person name="Zhou Y."/>
        </authorList>
    </citation>
    <scope>NUCLEOTIDE SEQUENCE</scope>
    <source>
        <strain evidence="2">CGMCC 4.7201</strain>
    </source>
</reference>
<feature type="region of interest" description="Disordered" evidence="1">
    <location>
        <begin position="1"/>
        <end position="39"/>
    </location>
</feature>